<dbReference type="AlphaFoldDB" id="K0SNS5"/>
<proteinExistence type="predicted"/>
<keyword evidence="2" id="KW-1185">Reference proteome</keyword>
<comment type="caution">
    <text evidence="1">The sequence shown here is derived from an EMBL/GenBank/DDBJ whole genome shotgun (WGS) entry which is preliminary data.</text>
</comment>
<reference evidence="1 2" key="1">
    <citation type="journal article" date="2012" name="Genome Biol.">
        <title>Genome and low-iron response of an oceanic diatom adapted to chronic iron limitation.</title>
        <authorList>
            <person name="Lommer M."/>
            <person name="Specht M."/>
            <person name="Roy A.S."/>
            <person name="Kraemer L."/>
            <person name="Andreson R."/>
            <person name="Gutowska M.A."/>
            <person name="Wolf J."/>
            <person name="Bergner S.V."/>
            <person name="Schilhabel M.B."/>
            <person name="Klostermeier U.C."/>
            <person name="Beiko R.G."/>
            <person name="Rosenstiel P."/>
            <person name="Hippler M."/>
            <person name="Laroche J."/>
        </authorList>
    </citation>
    <scope>NUCLEOTIDE SEQUENCE [LARGE SCALE GENOMIC DNA]</scope>
    <source>
        <strain evidence="1 2">CCMP1005</strain>
    </source>
</reference>
<evidence type="ECO:0000313" key="2">
    <source>
        <dbReference type="Proteomes" id="UP000266841"/>
    </source>
</evidence>
<dbReference type="EMBL" id="AGNL01012315">
    <property type="protein sequence ID" value="EJK67958.1"/>
    <property type="molecule type" value="Genomic_DNA"/>
</dbReference>
<dbReference type="Proteomes" id="UP000266841">
    <property type="component" value="Unassembled WGS sequence"/>
</dbReference>
<accession>K0SNS5</accession>
<name>K0SNS5_THAOC</name>
<evidence type="ECO:0000313" key="1">
    <source>
        <dbReference type="EMBL" id="EJK67958.1"/>
    </source>
</evidence>
<organism evidence="1 2">
    <name type="scientific">Thalassiosira oceanica</name>
    <name type="common">Marine diatom</name>
    <dbReference type="NCBI Taxonomy" id="159749"/>
    <lineage>
        <taxon>Eukaryota</taxon>
        <taxon>Sar</taxon>
        <taxon>Stramenopiles</taxon>
        <taxon>Ochrophyta</taxon>
        <taxon>Bacillariophyta</taxon>
        <taxon>Coscinodiscophyceae</taxon>
        <taxon>Thalassiosirophycidae</taxon>
        <taxon>Thalassiosirales</taxon>
        <taxon>Thalassiosiraceae</taxon>
        <taxon>Thalassiosira</taxon>
    </lineage>
</organism>
<gene>
    <name evidence="1" type="ORF">THAOC_10923</name>
</gene>
<sequence>MTQIPSGGEIGEIPPQHPIVQLRSTTPKLHDPDAIKRETSIAAPHCSAEIWALLQPGTLKILHVSDAMDPHWSNRLNRLNVDEQGVDARRQVAFRKGSPKNLRPGWPAMQGVLLSEVTKFRAKISNPEVHQPQGRHDAWPEGGSLPLAFHCYAMKVSCPSQSAHSSPGWPAMQGVLLSEVTRIRAQISNPEVHQPQGRHDAWPEGGSLPLAFHCYAMKVSCPSQSAHSSPGWPAMQGVLLSEVTKFRAKISNPE</sequence>
<feature type="non-terminal residue" evidence="1">
    <location>
        <position position="254"/>
    </location>
</feature>
<protein>
    <submittedName>
        <fullName evidence="1">Uncharacterized protein</fullName>
    </submittedName>
</protein>